<dbReference type="GO" id="GO:0003735">
    <property type="term" value="F:structural constituent of ribosome"/>
    <property type="evidence" value="ECO:0007669"/>
    <property type="project" value="InterPro"/>
</dbReference>
<dbReference type="PROSITE" id="PS00783">
    <property type="entry name" value="RIBOSOMAL_L13"/>
    <property type="match status" value="1"/>
</dbReference>
<dbReference type="PANTHER" id="PTHR11545">
    <property type="entry name" value="RIBOSOMAL PROTEIN L13"/>
    <property type="match status" value="1"/>
</dbReference>
<dbReference type="GO" id="GO:0022625">
    <property type="term" value="C:cytosolic large ribosomal subunit"/>
    <property type="evidence" value="ECO:0007669"/>
    <property type="project" value="TreeGrafter"/>
</dbReference>
<dbReference type="EMBL" id="MK814658">
    <property type="protein sequence ID" value="QCI06624.1"/>
    <property type="molecule type" value="Genomic_DNA"/>
</dbReference>
<dbReference type="HAMAP" id="MF_01366">
    <property type="entry name" value="Ribosomal_uL13"/>
    <property type="match status" value="1"/>
</dbReference>
<evidence type="ECO:0000256" key="4">
    <source>
        <dbReference type="RuleBase" id="RU003877"/>
    </source>
</evidence>
<dbReference type="AlphaFoldDB" id="A0A4D6WRZ0"/>
<accession>A0A4D6WRZ0</accession>
<dbReference type="PANTHER" id="PTHR11545:SF2">
    <property type="entry name" value="LARGE RIBOSOMAL SUBUNIT PROTEIN UL13M"/>
    <property type="match status" value="1"/>
</dbReference>
<dbReference type="Gene3D" id="3.90.1180.10">
    <property type="entry name" value="Ribosomal protein L13"/>
    <property type="match status" value="1"/>
</dbReference>
<organism evidence="5">
    <name type="scientific">Erythroglossum lusitanicum</name>
    <dbReference type="NCBI Taxonomy" id="2575615"/>
    <lineage>
        <taxon>Eukaryota</taxon>
        <taxon>Rhodophyta</taxon>
        <taxon>Florideophyceae</taxon>
        <taxon>Rhodymeniophycidae</taxon>
        <taxon>Ceramiales</taxon>
        <taxon>Delesseriaceae</taxon>
        <taxon>Erythroglossum</taxon>
    </lineage>
</organism>
<dbReference type="InterPro" id="IPR036899">
    <property type="entry name" value="Ribosomal_uL13_sf"/>
</dbReference>
<keyword evidence="2 4" id="KW-0689">Ribosomal protein</keyword>
<reference evidence="5" key="1">
    <citation type="journal article" date="2019" name="Mol. Phylogenet. Evol.">
        <title>Morphological evolution and classification of the red algal order Ceramiales inferred using plastid phylogenomics.</title>
        <authorList>
            <person name="Diaz-Tapia P."/>
            <person name="Pasella M.M."/>
            <person name="Verbruggen H."/>
            <person name="Maggs C.A."/>
        </authorList>
    </citation>
    <scope>NUCLEOTIDE SEQUENCE</scope>
    <source>
        <strain evidence="5">PD2950_6</strain>
    </source>
</reference>
<dbReference type="GO" id="GO:0003729">
    <property type="term" value="F:mRNA binding"/>
    <property type="evidence" value="ECO:0007669"/>
    <property type="project" value="TreeGrafter"/>
</dbReference>
<dbReference type="GO" id="GO:0017148">
    <property type="term" value="P:negative regulation of translation"/>
    <property type="evidence" value="ECO:0007669"/>
    <property type="project" value="TreeGrafter"/>
</dbReference>
<comment type="similarity">
    <text evidence="1 4">Belongs to the universal ribosomal protein uL13 family.</text>
</comment>
<evidence type="ECO:0000256" key="2">
    <source>
        <dbReference type="ARBA" id="ARBA00022980"/>
    </source>
</evidence>
<reference evidence="5" key="2">
    <citation type="submission" date="2019-04" db="EMBL/GenBank/DDBJ databases">
        <authorList>
            <person name="Pasella M."/>
        </authorList>
    </citation>
    <scope>NUCLEOTIDE SEQUENCE</scope>
    <source>
        <strain evidence="5">PD2950_6</strain>
    </source>
</reference>
<protein>
    <submittedName>
        <fullName evidence="5">Ribosomal protein L13</fullName>
    </submittedName>
</protein>
<evidence type="ECO:0000313" key="5">
    <source>
        <dbReference type="EMBL" id="QCI06624.1"/>
    </source>
</evidence>
<evidence type="ECO:0000256" key="3">
    <source>
        <dbReference type="ARBA" id="ARBA00023274"/>
    </source>
</evidence>
<dbReference type="InterPro" id="IPR005823">
    <property type="entry name" value="Ribosomal_uL13_bac-type"/>
</dbReference>
<dbReference type="PIRSF" id="PIRSF002181">
    <property type="entry name" value="Ribosomal_L13"/>
    <property type="match status" value="1"/>
</dbReference>
<dbReference type="Pfam" id="PF00572">
    <property type="entry name" value="Ribosomal_L13"/>
    <property type="match status" value="1"/>
</dbReference>
<geneLocation type="plastid" evidence="5"/>
<keyword evidence="5" id="KW-0934">Plastid</keyword>
<evidence type="ECO:0000256" key="1">
    <source>
        <dbReference type="ARBA" id="ARBA00006227"/>
    </source>
</evidence>
<dbReference type="InterPro" id="IPR005822">
    <property type="entry name" value="Ribosomal_uL13"/>
</dbReference>
<dbReference type="InterPro" id="IPR023563">
    <property type="entry name" value="Ribosomal_uL13_CS"/>
</dbReference>
<gene>
    <name evidence="5" type="primary">rpl13</name>
</gene>
<dbReference type="CDD" id="cd00392">
    <property type="entry name" value="Ribosomal_L13"/>
    <property type="match status" value="1"/>
</dbReference>
<name>A0A4D6WRZ0_9FLOR</name>
<dbReference type="GO" id="GO:0006412">
    <property type="term" value="P:translation"/>
    <property type="evidence" value="ECO:0007669"/>
    <property type="project" value="InterPro"/>
</dbReference>
<keyword evidence="3 4" id="KW-0687">Ribonucleoprotein</keyword>
<sequence length="148" mass="17163">MLINKNITYIDKKINTPKWYIIDAKDQNLGRLSSQIAYLLRGKNNTNYLPYLENTINIIVINSKLIKITGKKKEQKTYKRHSGKPGGLKIETFDKLNKRIPNRIIETAIKGMLPKNTLGRKLFKRLKVYPDIIHPHSAQKPITLKLNQ</sequence>
<dbReference type="NCBIfam" id="TIGR01066">
    <property type="entry name" value="rplM_bact"/>
    <property type="match status" value="1"/>
</dbReference>
<dbReference type="SUPFAM" id="SSF52161">
    <property type="entry name" value="Ribosomal protein L13"/>
    <property type="match status" value="1"/>
</dbReference>
<proteinExistence type="inferred from homology"/>